<dbReference type="Pfam" id="PF06330">
    <property type="entry name" value="TRI5"/>
    <property type="match status" value="1"/>
</dbReference>
<dbReference type="GO" id="GO:0016838">
    <property type="term" value="F:carbon-oxygen lyase activity, acting on phosphates"/>
    <property type="evidence" value="ECO:0007669"/>
    <property type="project" value="InterPro"/>
</dbReference>
<evidence type="ECO:0000313" key="3">
    <source>
        <dbReference type="EMBL" id="KAJ3515470.1"/>
    </source>
</evidence>
<evidence type="ECO:0000256" key="1">
    <source>
        <dbReference type="ARBA" id="ARBA00007946"/>
    </source>
</evidence>
<evidence type="ECO:0008006" key="5">
    <source>
        <dbReference type="Google" id="ProtNLM"/>
    </source>
</evidence>
<dbReference type="SUPFAM" id="SSF48576">
    <property type="entry name" value="Terpenoid synthases"/>
    <property type="match status" value="1"/>
</dbReference>
<dbReference type="InterPro" id="IPR024652">
    <property type="entry name" value="Trichodiene_synth"/>
</dbReference>
<comment type="caution">
    <text evidence="3">The sequence shown here is derived from an EMBL/GenBank/DDBJ whole genome shotgun (WGS) entry which is preliminary data.</text>
</comment>
<evidence type="ECO:0000313" key="4">
    <source>
        <dbReference type="Proteomes" id="UP001148786"/>
    </source>
</evidence>
<dbReference type="EMBL" id="JANKHO010000095">
    <property type="protein sequence ID" value="KAJ3515470.1"/>
    <property type="molecule type" value="Genomic_DNA"/>
</dbReference>
<comment type="similarity">
    <text evidence="1">Belongs to the trichodiene synthase family.</text>
</comment>
<dbReference type="OrthoDB" id="2998174at2759"/>
<dbReference type="Proteomes" id="UP001148786">
    <property type="component" value="Unassembled WGS sequence"/>
</dbReference>
<proteinExistence type="inferred from homology"/>
<dbReference type="InterPro" id="IPR008949">
    <property type="entry name" value="Isoprenoid_synthase_dom_sf"/>
</dbReference>
<reference evidence="3" key="1">
    <citation type="submission" date="2022-07" db="EMBL/GenBank/DDBJ databases">
        <title>Genome Sequence of Agrocybe chaxingu.</title>
        <authorList>
            <person name="Buettner E."/>
        </authorList>
    </citation>
    <scope>NUCLEOTIDE SEQUENCE</scope>
    <source>
        <strain evidence="3">MP-N11</strain>
    </source>
</reference>
<keyword evidence="4" id="KW-1185">Reference proteome</keyword>
<gene>
    <name evidence="3" type="ORF">NLJ89_g1736</name>
</gene>
<dbReference type="AlphaFoldDB" id="A0A9W8TDV5"/>
<organism evidence="3 4">
    <name type="scientific">Agrocybe chaxingu</name>
    <dbReference type="NCBI Taxonomy" id="84603"/>
    <lineage>
        <taxon>Eukaryota</taxon>
        <taxon>Fungi</taxon>
        <taxon>Dikarya</taxon>
        <taxon>Basidiomycota</taxon>
        <taxon>Agaricomycotina</taxon>
        <taxon>Agaricomycetes</taxon>
        <taxon>Agaricomycetidae</taxon>
        <taxon>Agaricales</taxon>
        <taxon>Agaricineae</taxon>
        <taxon>Strophariaceae</taxon>
        <taxon>Agrocybe</taxon>
    </lineage>
</organism>
<evidence type="ECO:0000256" key="2">
    <source>
        <dbReference type="ARBA" id="ARBA00023239"/>
    </source>
</evidence>
<protein>
    <recommendedName>
        <fullName evidence="5">Terpenoid synthase</fullName>
    </recommendedName>
</protein>
<accession>A0A9W8TDV5</accession>
<dbReference type="Gene3D" id="1.10.600.10">
    <property type="entry name" value="Farnesyl Diphosphate Synthase"/>
    <property type="match status" value="1"/>
</dbReference>
<keyword evidence="2" id="KW-0456">Lyase</keyword>
<name>A0A9W8TDV5_9AGAR</name>
<sequence>MKIGCPTRSEKKATSIISKAVSKEEARELHTLTPHSYLIELPYLPSIRALRFSINQRYPTGWTDTSLHQDASKTDSQLSPTSPDDIRGVLSQFFKRCQISYSEQPYDLDLHNLCLKESHKNGYPVDSTSGQLSILKGLPVGVVIAATSYTRLHDREIQVFIALYTAFLVYLDDSITRDISGVDLFHERFIGGQPQANEVLESLACFLRGIHTRYSEIQANLIMTSTLKFITSVMLEHMTQNIQPSPFAYGYPTFARYLSGASEAYAFLILPPHIALSDYIQSLPEMSMFVNCANDVLSFYKEERDGDRFNYTSIQARFRRRSKLEIFKGLADDVATSWERVMRIIDSKEEAKAAFEAFSRGYVDFHTS</sequence>